<dbReference type="OrthoDB" id="8040188at2759"/>
<evidence type="ECO:0000313" key="1">
    <source>
        <dbReference type="EMBL" id="GFQ94652.1"/>
    </source>
</evidence>
<accession>A0A8X6IHM9</accession>
<keyword evidence="1" id="KW-0347">Helicase</keyword>
<dbReference type="Proteomes" id="UP000887116">
    <property type="component" value="Unassembled WGS sequence"/>
</dbReference>
<gene>
    <name evidence="1" type="primary">LOC103519163</name>
    <name evidence="1" type="ORF">TNCT_381961</name>
</gene>
<keyword evidence="2" id="KW-1185">Reference proteome</keyword>
<dbReference type="AlphaFoldDB" id="A0A8X6IHM9"/>
<dbReference type="EMBL" id="BMAO01014391">
    <property type="protein sequence ID" value="GFQ94652.1"/>
    <property type="molecule type" value="Genomic_DNA"/>
</dbReference>
<comment type="caution">
    <text evidence="1">The sequence shown here is derived from an EMBL/GenBank/DDBJ whole genome shotgun (WGS) entry which is preliminary data.</text>
</comment>
<keyword evidence="1" id="KW-0547">Nucleotide-binding</keyword>
<dbReference type="GO" id="GO:0004386">
    <property type="term" value="F:helicase activity"/>
    <property type="evidence" value="ECO:0007669"/>
    <property type="project" value="UniProtKB-KW"/>
</dbReference>
<keyword evidence="1" id="KW-0067">ATP-binding</keyword>
<name>A0A8X6IHM9_TRICU</name>
<protein>
    <submittedName>
        <fullName evidence="1">ATP-dependent DNA helicase</fullName>
    </submittedName>
</protein>
<keyword evidence="1" id="KW-0378">Hydrolase</keyword>
<organism evidence="1 2">
    <name type="scientific">Trichonephila clavata</name>
    <name type="common">Joro spider</name>
    <name type="synonym">Nephila clavata</name>
    <dbReference type="NCBI Taxonomy" id="2740835"/>
    <lineage>
        <taxon>Eukaryota</taxon>
        <taxon>Metazoa</taxon>
        <taxon>Ecdysozoa</taxon>
        <taxon>Arthropoda</taxon>
        <taxon>Chelicerata</taxon>
        <taxon>Arachnida</taxon>
        <taxon>Araneae</taxon>
        <taxon>Araneomorphae</taxon>
        <taxon>Entelegynae</taxon>
        <taxon>Araneoidea</taxon>
        <taxon>Nephilidae</taxon>
        <taxon>Trichonephila</taxon>
    </lineage>
</organism>
<sequence>MSLVKRFRVMDRFGNDERSEQRHILLKDLLRRIDVTQKFIWDAARKYIQSHPEAYRDDVRIYTQSQPKFNKDAAQKYTQSHLEVKREAVRKFAQRHPEVNRKTVKNYVSKNSHVARTKNNKCKEKIYEIRLFPWTSKHLFAFKYIPNVDYSMDGIENLGPRLPCSWCHALQWKNEIQGMCCSAGKVQLTNLEPFPEPLHTLLTHQDPLLEHFLSTVRKYNGCFQIRSFGAKEINESNFMPTFKLRERVYHRIGSLMTRVLQKPSFLQIYFMGAEHHKKDIRCGIYPRIKPELIKQLQKSMHEHNKYIMGFKAAIDSVPKDQKEFKVVINAERRKPFGDLKGI</sequence>
<proteinExistence type="predicted"/>
<dbReference type="PANTHER" id="PTHR45786:SF74">
    <property type="entry name" value="ATP-DEPENDENT DNA HELICASE"/>
    <property type="match status" value="1"/>
</dbReference>
<reference evidence="1" key="1">
    <citation type="submission" date="2020-07" db="EMBL/GenBank/DDBJ databases">
        <title>Multicomponent nature underlies the extraordinary mechanical properties of spider dragline silk.</title>
        <authorList>
            <person name="Kono N."/>
            <person name="Nakamura H."/>
            <person name="Mori M."/>
            <person name="Yoshida Y."/>
            <person name="Ohtoshi R."/>
            <person name="Malay A.D."/>
            <person name="Moran D.A.P."/>
            <person name="Tomita M."/>
            <person name="Numata K."/>
            <person name="Arakawa K."/>
        </authorList>
    </citation>
    <scope>NUCLEOTIDE SEQUENCE</scope>
</reference>
<evidence type="ECO:0000313" key="2">
    <source>
        <dbReference type="Proteomes" id="UP000887116"/>
    </source>
</evidence>
<dbReference type="PANTHER" id="PTHR45786">
    <property type="entry name" value="DNA BINDING PROTEIN-LIKE"/>
    <property type="match status" value="1"/>
</dbReference>